<name>G3IPG3_CRIGR</name>
<dbReference type="EMBL" id="JH011222">
    <property type="protein sequence ID" value="EGV91448.1"/>
    <property type="molecule type" value="Genomic_DNA"/>
</dbReference>
<organism evidence="1 2">
    <name type="scientific">Cricetulus griseus</name>
    <name type="common">Chinese hamster</name>
    <name type="synonym">Cricetulus barabensis griseus</name>
    <dbReference type="NCBI Taxonomy" id="10029"/>
    <lineage>
        <taxon>Eukaryota</taxon>
        <taxon>Metazoa</taxon>
        <taxon>Chordata</taxon>
        <taxon>Craniata</taxon>
        <taxon>Vertebrata</taxon>
        <taxon>Euteleostomi</taxon>
        <taxon>Mammalia</taxon>
        <taxon>Eutheria</taxon>
        <taxon>Euarchontoglires</taxon>
        <taxon>Glires</taxon>
        <taxon>Rodentia</taxon>
        <taxon>Myomorpha</taxon>
        <taxon>Muroidea</taxon>
        <taxon>Cricetidae</taxon>
        <taxon>Cricetinae</taxon>
        <taxon>Cricetulus</taxon>
    </lineage>
</organism>
<evidence type="ECO:0000313" key="1">
    <source>
        <dbReference type="EMBL" id="EGV91448.1"/>
    </source>
</evidence>
<proteinExistence type="predicted"/>
<gene>
    <name evidence="1" type="ORF">I79_025872</name>
</gene>
<accession>G3IPG3</accession>
<dbReference type="Proteomes" id="UP000001075">
    <property type="component" value="Unassembled WGS sequence"/>
</dbReference>
<sequence length="81" mass="8686">MELVTQETGLPLPGVCSQTGQCQNGKIKDSDFRVADEAVRRGLGNTLHPISCEYTGLDLGHRTLCFPTHPLQALQPAQPAG</sequence>
<dbReference type="AlphaFoldDB" id="G3IPG3"/>
<reference evidence="2" key="1">
    <citation type="journal article" date="2011" name="Nat. Biotechnol.">
        <title>The genomic sequence of the Chinese hamster ovary (CHO)-K1 cell line.</title>
        <authorList>
            <person name="Xu X."/>
            <person name="Nagarajan H."/>
            <person name="Lewis N.E."/>
            <person name="Pan S."/>
            <person name="Cai Z."/>
            <person name="Liu X."/>
            <person name="Chen W."/>
            <person name="Xie M."/>
            <person name="Wang W."/>
            <person name="Hammond S."/>
            <person name="Andersen M.R."/>
            <person name="Neff N."/>
            <person name="Passarelli B."/>
            <person name="Koh W."/>
            <person name="Fan H.C."/>
            <person name="Wang J."/>
            <person name="Gui Y."/>
            <person name="Lee K.H."/>
            <person name="Betenbaugh M.J."/>
            <person name="Quake S.R."/>
            <person name="Famili I."/>
            <person name="Palsson B.O."/>
            <person name="Wang J."/>
        </authorList>
    </citation>
    <scope>NUCLEOTIDE SEQUENCE [LARGE SCALE GENOMIC DNA]</scope>
    <source>
        <strain evidence="2">CHO K1 cell line</strain>
    </source>
</reference>
<evidence type="ECO:0000313" key="2">
    <source>
        <dbReference type="Proteomes" id="UP000001075"/>
    </source>
</evidence>
<dbReference type="InParanoid" id="G3IPG3"/>
<protein>
    <submittedName>
        <fullName evidence="1">Uncharacterized protein</fullName>
    </submittedName>
</protein>